<keyword evidence="3" id="KW-1185">Reference proteome</keyword>
<gene>
    <name evidence="1" type="ORF">NC653_002371</name>
    <name evidence="2" type="ORF">NC653_002374</name>
</gene>
<evidence type="ECO:0000313" key="3">
    <source>
        <dbReference type="Proteomes" id="UP001164929"/>
    </source>
</evidence>
<reference evidence="2 3" key="1">
    <citation type="journal article" date="2023" name="Mol. Ecol. Resour.">
        <title>Chromosome-level genome assembly of a triploid poplar Populus alba 'Berolinensis'.</title>
        <authorList>
            <person name="Chen S."/>
            <person name="Yu Y."/>
            <person name="Wang X."/>
            <person name="Wang S."/>
            <person name="Zhang T."/>
            <person name="Zhou Y."/>
            <person name="He R."/>
            <person name="Meng N."/>
            <person name="Wang Y."/>
            <person name="Liu W."/>
            <person name="Liu Z."/>
            <person name="Liu J."/>
            <person name="Guo Q."/>
            <person name="Huang H."/>
            <person name="Sederoff R.R."/>
            <person name="Wang G."/>
            <person name="Qu G."/>
            <person name="Chen S."/>
        </authorList>
    </citation>
    <scope>NUCLEOTIDE SEQUENCE [LARGE SCALE GENOMIC DNA]</scope>
    <source>
        <strain evidence="2">SC-2020</strain>
    </source>
</reference>
<protein>
    <submittedName>
        <fullName evidence="2">Uncharacterized protein</fullName>
    </submittedName>
</protein>
<comment type="caution">
    <text evidence="2">The sequence shown here is derived from an EMBL/GenBank/DDBJ whole genome shotgun (WGS) entry which is preliminary data.</text>
</comment>
<dbReference type="EMBL" id="JAQIZT010000001">
    <property type="protein sequence ID" value="KAJ7012294.1"/>
    <property type="molecule type" value="Genomic_DNA"/>
</dbReference>
<accession>A0AAD6WJ44</accession>
<evidence type="ECO:0000313" key="2">
    <source>
        <dbReference type="EMBL" id="KAJ7012294.1"/>
    </source>
</evidence>
<sequence length="49" mass="5873">MLAGFEFFITELHFLIGRVDLQVDLMARLDPKIYFHWDHLNKILSIEIL</sequence>
<dbReference type="AlphaFoldDB" id="A0AAD6WJ44"/>
<name>A0AAD6WJ44_9ROSI</name>
<proteinExistence type="predicted"/>
<dbReference type="EMBL" id="JAQIZT010000001">
    <property type="protein sequence ID" value="KAJ7012291.1"/>
    <property type="molecule type" value="Genomic_DNA"/>
</dbReference>
<dbReference type="Proteomes" id="UP001164929">
    <property type="component" value="Chromosome 1"/>
</dbReference>
<organism evidence="2 3">
    <name type="scientific">Populus alba x Populus x berolinensis</name>
    <dbReference type="NCBI Taxonomy" id="444605"/>
    <lineage>
        <taxon>Eukaryota</taxon>
        <taxon>Viridiplantae</taxon>
        <taxon>Streptophyta</taxon>
        <taxon>Embryophyta</taxon>
        <taxon>Tracheophyta</taxon>
        <taxon>Spermatophyta</taxon>
        <taxon>Magnoliopsida</taxon>
        <taxon>eudicotyledons</taxon>
        <taxon>Gunneridae</taxon>
        <taxon>Pentapetalae</taxon>
        <taxon>rosids</taxon>
        <taxon>fabids</taxon>
        <taxon>Malpighiales</taxon>
        <taxon>Salicaceae</taxon>
        <taxon>Saliceae</taxon>
        <taxon>Populus</taxon>
    </lineage>
</organism>
<evidence type="ECO:0000313" key="1">
    <source>
        <dbReference type="EMBL" id="KAJ7012291.1"/>
    </source>
</evidence>